<keyword evidence="1 7" id="KW-0547">Nucleotide-binding</keyword>
<accession>A0A4P9K7I2</accession>
<dbReference type="GO" id="GO:0016787">
    <property type="term" value="F:hydrolase activity"/>
    <property type="evidence" value="ECO:0007669"/>
    <property type="project" value="UniProtKB-KW"/>
</dbReference>
<dbReference type="PROSITE" id="PS51194">
    <property type="entry name" value="HELICASE_CTER"/>
    <property type="match status" value="1"/>
</dbReference>
<dbReference type="OrthoDB" id="9805696at2"/>
<dbReference type="GO" id="GO:0005524">
    <property type="term" value="F:ATP binding"/>
    <property type="evidence" value="ECO:0007669"/>
    <property type="project" value="UniProtKB-KW"/>
</dbReference>
<feature type="domain" description="Helicase ATP-binding" evidence="9">
    <location>
        <begin position="32"/>
        <end position="206"/>
    </location>
</feature>
<dbReference type="CDD" id="cd00268">
    <property type="entry name" value="DEADc"/>
    <property type="match status" value="1"/>
</dbReference>
<dbReference type="Pfam" id="PF00271">
    <property type="entry name" value="Helicase_C"/>
    <property type="match status" value="1"/>
</dbReference>
<dbReference type="CDD" id="cd18787">
    <property type="entry name" value="SF2_C_DEAD"/>
    <property type="match status" value="1"/>
</dbReference>
<dbReference type="GO" id="GO:0005829">
    <property type="term" value="C:cytosol"/>
    <property type="evidence" value="ECO:0007669"/>
    <property type="project" value="TreeGrafter"/>
</dbReference>
<dbReference type="PROSITE" id="PS51192">
    <property type="entry name" value="HELICASE_ATP_BIND_1"/>
    <property type="match status" value="1"/>
</dbReference>
<feature type="short sequence motif" description="Q motif" evidence="6">
    <location>
        <begin position="1"/>
        <end position="29"/>
    </location>
</feature>
<dbReference type="InterPro" id="IPR044742">
    <property type="entry name" value="DEAD/DEAH_RhlB"/>
</dbReference>
<evidence type="ECO:0000313" key="12">
    <source>
        <dbReference type="EMBL" id="QCU90871.1"/>
    </source>
</evidence>
<dbReference type="SMART" id="SM00487">
    <property type="entry name" value="DEXDc"/>
    <property type="match status" value="1"/>
</dbReference>
<evidence type="ECO:0000256" key="1">
    <source>
        <dbReference type="ARBA" id="ARBA00022741"/>
    </source>
</evidence>
<dbReference type="GO" id="GO:0003676">
    <property type="term" value="F:nucleic acid binding"/>
    <property type="evidence" value="ECO:0007669"/>
    <property type="project" value="InterPro"/>
</dbReference>
<evidence type="ECO:0000259" key="11">
    <source>
        <dbReference type="PROSITE" id="PS51195"/>
    </source>
</evidence>
<dbReference type="PROSITE" id="PS51195">
    <property type="entry name" value="Q_MOTIF"/>
    <property type="match status" value="1"/>
</dbReference>
<evidence type="ECO:0000256" key="8">
    <source>
        <dbReference type="SAM" id="MobiDB-lite"/>
    </source>
</evidence>
<dbReference type="EMBL" id="CP040602">
    <property type="protein sequence ID" value="QCU90871.1"/>
    <property type="molecule type" value="Genomic_DNA"/>
</dbReference>
<keyword evidence="2 7" id="KW-0378">Hydrolase</keyword>
<dbReference type="Pfam" id="PF00270">
    <property type="entry name" value="DEAD"/>
    <property type="match status" value="1"/>
</dbReference>
<dbReference type="InterPro" id="IPR011545">
    <property type="entry name" value="DEAD/DEAH_box_helicase_dom"/>
</dbReference>
<dbReference type="InterPro" id="IPR014001">
    <property type="entry name" value="Helicase_ATP-bd"/>
</dbReference>
<dbReference type="PROSITE" id="PS00039">
    <property type="entry name" value="DEAD_ATP_HELICASE"/>
    <property type="match status" value="1"/>
</dbReference>
<feature type="domain" description="Helicase C-terminal" evidence="10">
    <location>
        <begin position="235"/>
        <end position="381"/>
    </location>
</feature>
<keyword evidence="13" id="KW-1185">Reference proteome</keyword>
<dbReference type="KEGG" id="thig:FE785_09645"/>
<dbReference type="GO" id="GO:0003724">
    <property type="term" value="F:RNA helicase activity"/>
    <property type="evidence" value="ECO:0007669"/>
    <property type="project" value="InterPro"/>
</dbReference>
<comment type="similarity">
    <text evidence="5 7">Belongs to the DEAD box helicase family.</text>
</comment>
<dbReference type="SUPFAM" id="SSF52540">
    <property type="entry name" value="P-loop containing nucleoside triphosphate hydrolases"/>
    <property type="match status" value="1"/>
</dbReference>
<evidence type="ECO:0000259" key="10">
    <source>
        <dbReference type="PROSITE" id="PS51194"/>
    </source>
</evidence>
<keyword evidence="3 7" id="KW-0347">Helicase</keyword>
<dbReference type="InterPro" id="IPR014014">
    <property type="entry name" value="RNA_helicase_DEAD_Q_motif"/>
</dbReference>
<organism evidence="12 13">
    <name type="scientific">Thiomicrorhabdus sediminis</name>
    <dbReference type="NCBI Taxonomy" id="2580412"/>
    <lineage>
        <taxon>Bacteria</taxon>
        <taxon>Pseudomonadati</taxon>
        <taxon>Pseudomonadota</taxon>
        <taxon>Gammaproteobacteria</taxon>
        <taxon>Thiotrichales</taxon>
        <taxon>Piscirickettsiaceae</taxon>
        <taxon>Thiomicrorhabdus</taxon>
    </lineage>
</organism>
<protein>
    <submittedName>
        <fullName evidence="12">DEAD/DEAH box helicase</fullName>
    </submittedName>
</protein>
<evidence type="ECO:0000256" key="5">
    <source>
        <dbReference type="ARBA" id="ARBA00038437"/>
    </source>
</evidence>
<dbReference type="Gene3D" id="3.40.50.300">
    <property type="entry name" value="P-loop containing nucleotide triphosphate hydrolases"/>
    <property type="match status" value="2"/>
</dbReference>
<name>A0A4P9K7I2_9GAMM</name>
<proteinExistence type="inferred from homology"/>
<dbReference type="RefSeq" id="WP_138565545.1">
    <property type="nucleotide sequence ID" value="NZ_CP040602.1"/>
</dbReference>
<dbReference type="PANTHER" id="PTHR47959">
    <property type="entry name" value="ATP-DEPENDENT RNA HELICASE RHLE-RELATED"/>
    <property type="match status" value="1"/>
</dbReference>
<feature type="region of interest" description="Disordered" evidence="8">
    <location>
        <begin position="386"/>
        <end position="412"/>
    </location>
</feature>
<evidence type="ECO:0000313" key="13">
    <source>
        <dbReference type="Proteomes" id="UP000304864"/>
    </source>
</evidence>
<dbReference type="AlphaFoldDB" id="A0A4P9K7I2"/>
<evidence type="ECO:0000256" key="7">
    <source>
        <dbReference type="RuleBase" id="RU000492"/>
    </source>
</evidence>
<feature type="compositionally biased region" description="Basic residues" evidence="8">
    <location>
        <begin position="389"/>
        <end position="412"/>
    </location>
</feature>
<evidence type="ECO:0000256" key="4">
    <source>
        <dbReference type="ARBA" id="ARBA00022840"/>
    </source>
</evidence>
<evidence type="ECO:0000256" key="3">
    <source>
        <dbReference type="ARBA" id="ARBA00022806"/>
    </source>
</evidence>
<dbReference type="PANTHER" id="PTHR47959:SF17">
    <property type="entry name" value="ATP-DEPENDENT RNA HELICASE DEAD BOX FAMILY"/>
    <property type="match status" value="1"/>
</dbReference>
<dbReference type="InterPro" id="IPR050079">
    <property type="entry name" value="DEAD_box_RNA_helicase"/>
</dbReference>
<sequence>MTFEELDLDPVLLAAAEQQKFHKPTPVQQQAIPVMLDRQDLLAGAATGTGKTAAFVLPALQYLLDEPRHATSRPRILMLAPTRELAFQIHKVVKQLGTHCQFPSTIITGGFKISQQLETLKKPCDILVATPGRLAKIMEEDGVNLSDIEMLIIDEADRMLDMGQGPTVRALLDSIAGDFQAALFSATLSGSGVAKFAEDILDEPQTVQIDAPNQKSNQVQQLVYLANDKEHKQALLNNLLNDATCQSAIVFCNKKERAIEVTDYLQSQNLSAQVLHGDFIQAIRLEKMHKFRSGKIKILVATDVAARGLDMLNITHVINYDLPYRGDIYIHRIGRTGRAQQVGIAINLVERHDLVNLERIEYHLQQKLPIEKIAGLEASWKIKDAMKKATSKKKSKKKTADKKKAAKKKSKK</sequence>
<dbReference type="InterPro" id="IPR001650">
    <property type="entry name" value="Helicase_C-like"/>
</dbReference>
<dbReference type="Proteomes" id="UP000304864">
    <property type="component" value="Chromosome"/>
</dbReference>
<dbReference type="SMART" id="SM00490">
    <property type="entry name" value="HELICc"/>
    <property type="match status" value="1"/>
</dbReference>
<dbReference type="InterPro" id="IPR000629">
    <property type="entry name" value="RNA-helicase_DEAD-box_CS"/>
</dbReference>
<evidence type="ECO:0000256" key="2">
    <source>
        <dbReference type="ARBA" id="ARBA00022801"/>
    </source>
</evidence>
<dbReference type="InterPro" id="IPR027417">
    <property type="entry name" value="P-loop_NTPase"/>
</dbReference>
<evidence type="ECO:0000256" key="6">
    <source>
        <dbReference type="PROSITE-ProRule" id="PRU00552"/>
    </source>
</evidence>
<evidence type="ECO:0000259" key="9">
    <source>
        <dbReference type="PROSITE" id="PS51192"/>
    </source>
</evidence>
<gene>
    <name evidence="12" type="ORF">FE785_09645</name>
</gene>
<keyword evidence="4 7" id="KW-0067">ATP-binding</keyword>
<feature type="domain" description="DEAD-box RNA helicase Q" evidence="11">
    <location>
        <begin position="1"/>
        <end position="29"/>
    </location>
</feature>
<reference evidence="12 13" key="1">
    <citation type="submission" date="2019-05" db="EMBL/GenBank/DDBJ databases">
        <title>Thiomicrorhabdus sediminis sp. nov, a novel sulfur-oxidizing bacterium isolated from coastal sediment.</title>
        <authorList>
            <person name="Liu X."/>
        </authorList>
    </citation>
    <scope>NUCLEOTIDE SEQUENCE [LARGE SCALE GENOMIC DNA]</scope>
    <source>
        <strain evidence="12 13">G1</strain>
    </source>
</reference>